<name>A0A0R3LEU9_9BRAD</name>
<sequence length="170" mass="19112">MKSENAKRNAVSENGPATRNPFGVMDVPHPNDDDVTQFARNTAPEESDTDENAKPWGTQDTSYPHGTVEGQWSSRWKGAADPTIPGDAPDKWKQGQGEARTIGDRVYLLFDWDSGKRRGLIDARREGPWRLVGKYINLNNPEITVPWVGLVVSDQRIDGYFAQGRVDFRR</sequence>
<feature type="compositionally biased region" description="Polar residues" evidence="1">
    <location>
        <begin position="58"/>
        <end position="74"/>
    </location>
</feature>
<protein>
    <submittedName>
        <fullName evidence="2">Uncharacterized protein</fullName>
    </submittedName>
</protein>
<gene>
    <name evidence="2" type="ORF">CP49_39930</name>
</gene>
<accession>A0A0R3LEU9</accession>
<feature type="region of interest" description="Disordered" evidence="1">
    <location>
        <begin position="1"/>
        <end position="97"/>
    </location>
</feature>
<dbReference type="OrthoDB" id="8073193at2"/>
<dbReference type="EMBL" id="LLXX01000110">
    <property type="protein sequence ID" value="KRR06328.1"/>
    <property type="molecule type" value="Genomic_DNA"/>
</dbReference>
<dbReference type="AlphaFoldDB" id="A0A0R3LEU9"/>
<evidence type="ECO:0000256" key="1">
    <source>
        <dbReference type="SAM" id="MobiDB-lite"/>
    </source>
</evidence>
<dbReference type="Proteomes" id="UP000051913">
    <property type="component" value="Unassembled WGS sequence"/>
</dbReference>
<comment type="caution">
    <text evidence="2">The sequence shown here is derived from an EMBL/GenBank/DDBJ whole genome shotgun (WGS) entry which is preliminary data.</text>
</comment>
<proteinExistence type="predicted"/>
<evidence type="ECO:0000313" key="2">
    <source>
        <dbReference type="EMBL" id="KRR06328.1"/>
    </source>
</evidence>
<dbReference type="RefSeq" id="WP_057851315.1">
    <property type="nucleotide sequence ID" value="NZ_LLXX01000110.1"/>
</dbReference>
<reference evidence="2 3" key="1">
    <citation type="submission" date="2014-03" db="EMBL/GenBank/DDBJ databases">
        <title>Bradyrhizobium valentinum sp. nov., isolated from effective nodules of Lupinus mariae-josephae, a lupine endemic of basic-lime soils in Eastern Spain.</title>
        <authorList>
            <person name="Duran D."/>
            <person name="Rey L."/>
            <person name="Navarro A."/>
            <person name="Busquets A."/>
            <person name="Imperial J."/>
            <person name="Ruiz-Argueso T."/>
        </authorList>
    </citation>
    <scope>NUCLEOTIDE SEQUENCE [LARGE SCALE GENOMIC DNA]</scope>
    <source>
        <strain evidence="2 3">LmjM3</strain>
    </source>
</reference>
<keyword evidence="3" id="KW-1185">Reference proteome</keyword>
<evidence type="ECO:0000313" key="3">
    <source>
        <dbReference type="Proteomes" id="UP000051913"/>
    </source>
</evidence>
<organism evidence="2 3">
    <name type="scientific">Bradyrhizobium valentinum</name>
    <dbReference type="NCBI Taxonomy" id="1518501"/>
    <lineage>
        <taxon>Bacteria</taxon>
        <taxon>Pseudomonadati</taxon>
        <taxon>Pseudomonadota</taxon>
        <taxon>Alphaproteobacteria</taxon>
        <taxon>Hyphomicrobiales</taxon>
        <taxon>Nitrobacteraceae</taxon>
        <taxon>Bradyrhizobium</taxon>
    </lineage>
</organism>